<keyword evidence="4 6" id="KW-0732">Signal</keyword>
<evidence type="ECO:0000256" key="2">
    <source>
        <dbReference type="ARBA" id="ARBA00009034"/>
    </source>
</evidence>
<evidence type="ECO:0000256" key="1">
    <source>
        <dbReference type="ARBA" id="ARBA00004613"/>
    </source>
</evidence>
<dbReference type="EMBL" id="CP092621">
    <property type="protein sequence ID" value="UMM20712.1"/>
    <property type="molecule type" value="Genomic_DNA"/>
</dbReference>
<keyword evidence="5" id="KW-1015">Disulfide bond</keyword>
<evidence type="ECO:0000313" key="7">
    <source>
        <dbReference type="EMBL" id="UMM20712.1"/>
    </source>
</evidence>
<comment type="subcellular location">
    <subcellularLocation>
        <location evidence="1">Secreted</location>
    </subcellularLocation>
</comment>
<dbReference type="GO" id="GO:0005179">
    <property type="term" value="F:hormone activity"/>
    <property type="evidence" value="ECO:0007669"/>
    <property type="project" value="InterPro"/>
</dbReference>
<evidence type="ECO:0000256" key="3">
    <source>
        <dbReference type="ARBA" id="ARBA00022525"/>
    </source>
</evidence>
<dbReference type="InterPro" id="IPR003235">
    <property type="entry name" value="Nem_insulin-like_b-type"/>
</dbReference>
<keyword evidence="3" id="KW-0964">Secreted</keyword>
<name>A0AAE9ECV0_CAEBR</name>
<comment type="similarity">
    <text evidence="2">Belongs to the insulin family.</text>
</comment>
<accession>A0AAE9ECV0</accession>
<dbReference type="PANTHER" id="PTHR33893:SF15">
    <property type="entry name" value="INSULIN RELATED"/>
    <property type="match status" value="1"/>
</dbReference>
<gene>
    <name evidence="7" type="ORF">L5515_015888</name>
</gene>
<dbReference type="GO" id="GO:0005576">
    <property type="term" value="C:extracellular region"/>
    <property type="evidence" value="ECO:0007669"/>
    <property type="project" value="UniProtKB-SubCell"/>
</dbReference>
<protein>
    <submittedName>
        <fullName evidence="7">Uncharacterized protein</fullName>
    </submittedName>
</protein>
<dbReference type="InterPro" id="IPR052335">
    <property type="entry name" value="Insulin-like_regulatory"/>
</dbReference>
<keyword evidence="8" id="KW-1185">Reference proteome</keyword>
<reference evidence="7 8" key="1">
    <citation type="submission" date="2022-04" db="EMBL/GenBank/DDBJ databases">
        <title>Chromosome-level reference genomes for two strains of Caenorhabditis briggsae: an improved platform for comparative genomics.</title>
        <authorList>
            <person name="Stevens L."/>
            <person name="Andersen E."/>
        </authorList>
    </citation>
    <scope>NUCLEOTIDE SEQUENCE [LARGE SCALE GENOMIC DNA]</scope>
    <source>
        <strain evidence="7">VX34</strain>
        <tissue evidence="7">Whole-organism</tissue>
    </source>
</reference>
<evidence type="ECO:0000256" key="6">
    <source>
        <dbReference type="SAM" id="SignalP"/>
    </source>
</evidence>
<proteinExistence type="inferred from homology"/>
<sequence length="103" mass="11863">MSKFLYAFLISAILCILMVQGSMKSEGAEEPTREEMKEMLSKLMENRSKHYRSQKGPHYCGRFAVKKIEEVCPDLCTLDDDTLIGAMCRRHLTDEEIILRCCP</sequence>
<dbReference type="PANTHER" id="PTHR33893">
    <property type="entry name" value="INSULIN RELATED-RELATED-RELATED"/>
    <property type="match status" value="1"/>
</dbReference>
<dbReference type="Gene3D" id="1.10.100.10">
    <property type="entry name" value="Insulin-like"/>
    <property type="match status" value="1"/>
</dbReference>
<organism evidence="7 8">
    <name type="scientific">Caenorhabditis briggsae</name>
    <dbReference type="NCBI Taxonomy" id="6238"/>
    <lineage>
        <taxon>Eukaryota</taxon>
        <taxon>Metazoa</taxon>
        <taxon>Ecdysozoa</taxon>
        <taxon>Nematoda</taxon>
        <taxon>Chromadorea</taxon>
        <taxon>Rhabditida</taxon>
        <taxon>Rhabditina</taxon>
        <taxon>Rhabditomorpha</taxon>
        <taxon>Rhabditoidea</taxon>
        <taxon>Rhabditidae</taxon>
        <taxon>Peloderinae</taxon>
        <taxon>Caenorhabditis</taxon>
    </lineage>
</organism>
<evidence type="ECO:0000313" key="8">
    <source>
        <dbReference type="Proteomes" id="UP000829354"/>
    </source>
</evidence>
<feature type="chain" id="PRO_5041904554" evidence="6">
    <location>
        <begin position="28"/>
        <end position="103"/>
    </location>
</feature>
<evidence type="ECO:0000256" key="4">
    <source>
        <dbReference type="ARBA" id="ARBA00022729"/>
    </source>
</evidence>
<dbReference type="AlphaFoldDB" id="A0AAE9ECV0"/>
<dbReference type="Proteomes" id="UP000829354">
    <property type="component" value="Chromosome II"/>
</dbReference>
<evidence type="ECO:0000256" key="5">
    <source>
        <dbReference type="ARBA" id="ARBA00023157"/>
    </source>
</evidence>
<feature type="signal peptide" evidence="6">
    <location>
        <begin position="1"/>
        <end position="27"/>
    </location>
</feature>
<dbReference type="Pfam" id="PF03488">
    <property type="entry name" value="Ins_beta"/>
    <property type="match status" value="1"/>
</dbReference>